<keyword evidence="2" id="KW-1185">Reference proteome</keyword>
<dbReference type="PANTHER" id="PTHR33075">
    <property type="entry name" value="OS02G0499800 PROTEIN"/>
    <property type="match status" value="1"/>
</dbReference>
<sequence>MDHRQLDFSHGVLFSAKVRSTLGTLVVSFSPDDASSFWLIASFSRSNFWLDAEVVSWILEAVLGGTTSLFSVVELDHWVLKFCVASSHVGFMIYALKAFSCLNFKILFNLWNESGLSLAKASVVADHTSDYQWVTAHSHRSVKTYASVVKQLASSNNHLTGSNRVPVRHSFTSNRRQQHHQFTRNGPPLPGANRVEIGHQDSIFKRITFPRTSAFRG</sequence>
<dbReference type="AlphaFoldDB" id="A0A3L6RK11"/>
<protein>
    <submittedName>
        <fullName evidence="1">Uncharacterized protein</fullName>
    </submittedName>
</protein>
<organism evidence="1 2">
    <name type="scientific">Panicum miliaceum</name>
    <name type="common">Proso millet</name>
    <name type="synonym">Broomcorn millet</name>
    <dbReference type="NCBI Taxonomy" id="4540"/>
    <lineage>
        <taxon>Eukaryota</taxon>
        <taxon>Viridiplantae</taxon>
        <taxon>Streptophyta</taxon>
        <taxon>Embryophyta</taxon>
        <taxon>Tracheophyta</taxon>
        <taxon>Spermatophyta</taxon>
        <taxon>Magnoliopsida</taxon>
        <taxon>Liliopsida</taxon>
        <taxon>Poales</taxon>
        <taxon>Poaceae</taxon>
        <taxon>PACMAD clade</taxon>
        <taxon>Panicoideae</taxon>
        <taxon>Panicodae</taxon>
        <taxon>Paniceae</taxon>
        <taxon>Panicinae</taxon>
        <taxon>Panicum</taxon>
        <taxon>Panicum sect. Panicum</taxon>
    </lineage>
</organism>
<name>A0A3L6RK11_PANMI</name>
<dbReference type="PANTHER" id="PTHR33075:SF7">
    <property type="entry name" value="OS02G0303350 PROTEIN"/>
    <property type="match status" value="1"/>
</dbReference>
<evidence type="ECO:0000313" key="2">
    <source>
        <dbReference type="Proteomes" id="UP000275267"/>
    </source>
</evidence>
<gene>
    <name evidence="1" type="ORF">C2845_PM13G18120</name>
</gene>
<proteinExistence type="predicted"/>
<dbReference type="OrthoDB" id="712243at2759"/>
<accession>A0A3L6RK11</accession>
<reference evidence="2" key="1">
    <citation type="journal article" date="2019" name="Nat. Commun.">
        <title>The genome of broomcorn millet.</title>
        <authorList>
            <person name="Zou C."/>
            <person name="Miki D."/>
            <person name="Li D."/>
            <person name="Tang Q."/>
            <person name="Xiao L."/>
            <person name="Rajput S."/>
            <person name="Deng P."/>
            <person name="Jia W."/>
            <person name="Huang R."/>
            <person name="Zhang M."/>
            <person name="Sun Y."/>
            <person name="Hu J."/>
            <person name="Fu X."/>
            <person name="Schnable P.S."/>
            <person name="Li F."/>
            <person name="Zhang H."/>
            <person name="Feng B."/>
            <person name="Zhu X."/>
            <person name="Liu R."/>
            <person name="Schnable J.C."/>
            <person name="Zhu J.-K."/>
            <person name="Zhang H."/>
        </authorList>
    </citation>
    <scope>NUCLEOTIDE SEQUENCE [LARGE SCALE GENOMIC DNA]</scope>
</reference>
<evidence type="ECO:0000313" key="1">
    <source>
        <dbReference type="EMBL" id="RLN04879.1"/>
    </source>
</evidence>
<dbReference type="Proteomes" id="UP000275267">
    <property type="component" value="Unassembled WGS sequence"/>
</dbReference>
<comment type="caution">
    <text evidence="1">The sequence shown here is derived from an EMBL/GenBank/DDBJ whole genome shotgun (WGS) entry which is preliminary data.</text>
</comment>
<dbReference type="EMBL" id="PQIB02000008">
    <property type="protein sequence ID" value="RLN04879.1"/>
    <property type="molecule type" value="Genomic_DNA"/>
</dbReference>